<evidence type="ECO:0000313" key="1">
    <source>
        <dbReference type="EMBL" id="SVB54495.1"/>
    </source>
</evidence>
<protein>
    <submittedName>
        <fullName evidence="1">Uncharacterized protein</fullName>
    </submittedName>
</protein>
<feature type="non-terminal residue" evidence="1">
    <location>
        <position position="1"/>
    </location>
</feature>
<proteinExistence type="predicted"/>
<feature type="non-terminal residue" evidence="1">
    <location>
        <position position="87"/>
    </location>
</feature>
<gene>
    <name evidence="1" type="ORF">METZ01_LOCUS207349</name>
</gene>
<sequence>VAYTSKEKFDSFLLAIETEGLPGLGPEVRSSVQPSAALARAVDALGLGGAAAGLVKAAALLWHDHLDESHTVSQDIGSTDGSFLHGI</sequence>
<reference evidence="1" key="1">
    <citation type="submission" date="2018-05" db="EMBL/GenBank/DDBJ databases">
        <authorList>
            <person name="Lanie J.A."/>
            <person name="Ng W.-L."/>
            <person name="Kazmierczak K.M."/>
            <person name="Andrzejewski T.M."/>
            <person name="Davidsen T.M."/>
            <person name="Wayne K.J."/>
            <person name="Tettelin H."/>
            <person name="Glass J.I."/>
            <person name="Rusch D."/>
            <person name="Podicherti R."/>
            <person name="Tsui H.-C.T."/>
            <person name="Winkler M.E."/>
        </authorList>
    </citation>
    <scope>NUCLEOTIDE SEQUENCE</scope>
</reference>
<dbReference type="AlphaFoldDB" id="A0A382EVM8"/>
<dbReference type="EMBL" id="UINC01046453">
    <property type="protein sequence ID" value="SVB54495.1"/>
    <property type="molecule type" value="Genomic_DNA"/>
</dbReference>
<organism evidence="1">
    <name type="scientific">marine metagenome</name>
    <dbReference type="NCBI Taxonomy" id="408172"/>
    <lineage>
        <taxon>unclassified sequences</taxon>
        <taxon>metagenomes</taxon>
        <taxon>ecological metagenomes</taxon>
    </lineage>
</organism>
<accession>A0A382EVM8</accession>
<name>A0A382EVM8_9ZZZZ</name>